<keyword evidence="3" id="KW-0812">Transmembrane</keyword>
<comment type="catalytic activity">
    <reaction evidence="2">
        <text>2 GTP = 3',3'-c-di-GMP + 2 diphosphate</text>
        <dbReference type="Rhea" id="RHEA:24898"/>
        <dbReference type="ChEBI" id="CHEBI:33019"/>
        <dbReference type="ChEBI" id="CHEBI:37565"/>
        <dbReference type="ChEBI" id="CHEBI:58805"/>
        <dbReference type="EC" id="2.7.7.65"/>
    </reaction>
</comment>
<gene>
    <name evidence="5" type="ORF">GGR44_002539</name>
</gene>
<name>A0A7W6DPQ4_9SPHN</name>
<evidence type="ECO:0000259" key="4">
    <source>
        <dbReference type="PROSITE" id="PS50887"/>
    </source>
</evidence>
<dbReference type="PANTHER" id="PTHR45138">
    <property type="entry name" value="REGULATORY COMPONENTS OF SENSORY TRANSDUCTION SYSTEM"/>
    <property type="match status" value="1"/>
</dbReference>
<feature type="transmembrane region" description="Helical" evidence="3">
    <location>
        <begin position="122"/>
        <end position="142"/>
    </location>
</feature>
<dbReference type="Proteomes" id="UP000552757">
    <property type="component" value="Unassembled WGS sequence"/>
</dbReference>
<dbReference type="EMBL" id="JACIEB010000006">
    <property type="protein sequence ID" value="MBB3982859.1"/>
    <property type="molecule type" value="Genomic_DNA"/>
</dbReference>
<feature type="transmembrane region" description="Helical" evidence="3">
    <location>
        <begin position="65"/>
        <end position="85"/>
    </location>
</feature>
<dbReference type="CDD" id="cd01949">
    <property type="entry name" value="GGDEF"/>
    <property type="match status" value="1"/>
</dbReference>
<dbReference type="NCBIfam" id="TIGR00254">
    <property type="entry name" value="GGDEF"/>
    <property type="match status" value="1"/>
</dbReference>
<evidence type="ECO:0000256" key="2">
    <source>
        <dbReference type="ARBA" id="ARBA00034247"/>
    </source>
</evidence>
<reference evidence="5 6" key="1">
    <citation type="submission" date="2020-08" db="EMBL/GenBank/DDBJ databases">
        <title>Genomic Encyclopedia of Type Strains, Phase IV (KMG-IV): sequencing the most valuable type-strain genomes for metagenomic binning, comparative biology and taxonomic classification.</title>
        <authorList>
            <person name="Goeker M."/>
        </authorList>
    </citation>
    <scope>NUCLEOTIDE SEQUENCE [LARGE SCALE GENOMIC DNA]</scope>
    <source>
        <strain evidence="5 6">DSM 29348</strain>
    </source>
</reference>
<dbReference type="SUPFAM" id="SSF55073">
    <property type="entry name" value="Nucleotide cyclase"/>
    <property type="match status" value="1"/>
</dbReference>
<evidence type="ECO:0000256" key="3">
    <source>
        <dbReference type="SAM" id="Phobius"/>
    </source>
</evidence>
<dbReference type="InterPro" id="IPR029787">
    <property type="entry name" value="Nucleotide_cyclase"/>
</dbReference>
<dbReference type="InterPro" id="IPR043128">
    <property type="entry name" value="Rev_trsase/Diguanyl_cyclase"/>
</dbReference>
<keyword evidence="3" id="KW-1133">Transmembrane helix</keyword>
<keyword evidence="3" id="KW-0472">Membrane</keyword>
<dbReference type="EC" id="2.7.7.65" evidence="1"/>
<dbReference type="Gene3D" id="3.30.70.270">
    <property type="match status" value="1"/>
</dbReference>
<keyword evidence="6" id="KW-1185">Reference proteome</keyword>
<dbReference type="AlphaFoldDB" id="A0A7W6DPQ4"/>
<dbReference type="GO" id="GO:0052621">
    <property type="term" value="F:diguanylate cyclase activity"/>
    <property type="evidence" value="ECO:0007669"/>
    <property type="project" value="UniProtKB-EC"/>
</dbReference>
<comment type="caution">
    <text evidence="5">The sequence shown here is derived from an EMBL/GenBank/DDBJ whole genome shotgun (WGS) entry which is preliminary data.</text>
</comment>
<dbReference type="PROSITE" id="PS50887">
    <property type="entry name" value="GGDEF"/>
    <property type="match status" value="1"/>
</dbReference>
<dbReference type="SMART" id="SM00267">
    <property type="entry name" value="GGDEF"/>
    <property type="match status" value="1"/>
</dbReference>
<feature type="transmembrane region" description="Helical" evidence="3">
    <location>
        <begin position="6"/>
        <end position="27"/>
    </location>
</feature>
<evidence type="ECO:0000313" key="6">
    <source>
        <dbReference type="Proteomes" id="UP000552757"/>
    </source>
</evidence>
<protein>
    <recommendedName>
        <fullName evidence="1">diguanylate cyclase</fullName>
        <ecNumber evidence="1">2.7.7.65</ecNumber>
    </recommendedName>
</protein>
<evidence type="ECO:0000256" key="1">
    <source>
        <dbReference type="ARBA" id="ARBA00012528"/>
    </source>
</evidence>
<dbReference type="FunFam" id="3.30.70.270:FF:000001">
    <property type="entry name" value="Diguanylate cyclase domain protein"/>
    <property type="match status" value="1"/>
</dbReference>
<evidence type="ECO:0000313" key="5">
    <source>
        <dbReference type="EMBL" id="MBB3982859.1"/>
    </source>
</evidence>
<dbReference type="PANTHER" id="PTHR45138:SF9">
    <property type="entry name" value="DIGUANYLATE CYCLASE DGCM-RELATED"/>
    <property type="match status" value="1"/>
</dbReference>
<feature type="transmembrane region" description="Helical" evidence="3">
    <location>
        <begin position="97"/>
        <end position="116"/>
    </location>
</feature>
<dbReference type="InterPro" id="IPR000160">
    <property type="entry name" value="GGDEF_dom"/>
</dbReference>
<feature type="transmembrane region" description="Helical" evidence="3">
    <location>
        <begin position="39"/>
        <end position="59"/>
    </location>
</feature>
<proteinExistence type="predicted"/>
<feature type="domain" description="GGDEF" evidence="4">
    <location>
        <begin position="249"/>
        <end position="379"/>
    </location>
</feature>
<dbReference type="InterPro" id="IPR050469">
    <property type="entry name" value="Diguanylate_Cyclase"/>
</dbReference>
<organism evidence="5 6">
    <name type="scientific">Sphingobium fontiphilum</name>
    <dbReference type="NCBI Taxonomy" id="944425"/>
    <lineage>
        <taxon>Bacteria</taxon>
        <taxon>Pseudomonadati</taxon>
        <taxon>Pseudomonadota</taxon>
        <taxon>Alphaproteobacteria</taxon>
        <taxon>Sphingomonadales</taxon>
        <taxon>Sphingomonadaceae</taxon>
        <taxon>Sphingobium</taxon>
    </lineage>
</organism>
<sequence length="394" mass="42056">MMSFTSDAAIMFGLSLVSMILCAGLLVSWRALGGVRHALIWSGAFGLAAVQWAIIGGYNSFLPETAPTFIGSTWAGGAVSILLFMGFRERIGAPRRWALLVGIMAATAVLVGVTYWLGQAHYALAVPQFVRALFLPLAALTLVGRERRSSGTEIMAIIVLLGFAIFSAVVGFFRLTDCGCETNAGRAVLLTGLPVLFMGTGIVIVLLLAGDLARQLRIAARTDPLTKALNRRGFEEDCADALRRRGRAQAASIVLIDLDHFKRINDLFGHGCGDDVLRAVAACVRRHLRGDHLFGRMGGEEFALMLGRTDIHAARALAEQIRRALRDLAILPDGGRVTASFGIAAMGADGDLSAAIAHADKAMYDAKSLGRDRVCIHEGGDAAQPVRLAFAQRG</sequence>
<dbReference type="Pfam" id="PF00990">
    <property type="entry name" value="GGDEF"/>
    <property type="match status" value="1"/>
</dbReference>
<dbReference type="RefSeq" id="WP_183955932.1">
    <property type="nucleotide sequence ID" value="NZ_JACIEB010000006.1"/>
</dbReference>
<feature type="transmembrane region" description="Helical" evidence="3">
    <location>
        <begin position="187"/>
        <end position="209"/>
    </location>
</feature>
<accession>A0A7W6DPQ4</accession>
<feature type="transmembrane region" description="Helical" evidence="3">
    <location>
        <begin position="154"/>
        <end position="175"/>
    </location>
</feature>